<evidence type="ECO:0000313" key="2">
    <source>
        <dbReference type="Proteomes" id="UP001428341"/>
    </source>
</evidence>
<reference evidence="1 2" key="1">
    <citation type="submission" date="2024-05" db="EMBL/GenBank/DDBJ databases">
        <title>Haplotype-resolved chromosome-level genome assembly of Huyou (Citrus changshanensis).</title>
        <authorList>
            <person name="Miao C."/>
            <person name="Chen W."/>
            <person name="Wu Y."/>
            <person name="Wang L."/>
            <person name="Zhao S."/>
            <person name="Grierson D."/>
            <person name="Xu C."/>
            <person name="Chen K."/>
        </authorList>
    </citation>
    <scope>NUCLEOTIDE SEQUENCE [LARGE SCALE GENOMIC DNA]</scope>
    <source>
        <strain evidence="1">01-14</strain>
        <tissue evidence="1">Leaf</tissue>
    </source>
</reference>
<proteinExistence type="predicted"/>
<protein>
    <submittedName>
        <fullName evidence="1">Uncharacterized protein</fullName>
    </submittedName>
</protein>
<dbReference type="Proteomes" id="UP001428341">
    <property type="component" value="Unassembled WGS sequence"/>
</dbReference>
<comment type="caution">
    <text evidence="1">The sequence shown here is derived from an EMBL/GenBank/DDBJ whole genome shotgun (WGS) entry which is preliminary data.</text>
</comment>
<dbReference type="EMBL" id="JBCGBO010000002">
    <property type="protein sequence ID" value="KAK9224120.1"/>
    <property type="molecule type" value="Genomic_DNA"/>
</dbReference>
<accession>A0AAP0MY44</accession>
<gene>
    <name evidence="1" type="ORF">WN944_012569</name>
</gene>
<evidence type="ECO:0000313" key="1">
    <source>
        <dbReference type="EMBL" id="KAK9224120.1"/>
    </source>
</evidence>
<keyword evidence="2" id="KW-1185">Reference proteome</keyword>
<name>A0AAP0MY44_9ROSI</name>
<sequence>MTCPLPSLGVRNFSPTSLLVACLSEESRSSALTSTTKNPTPIPLLSHTVLQLSTETELRHITNTNGVPANLGEQRAAKTPAQLQDSSLLSLPAVDI</sequence>
<organism evidence="1 2">
    <name type="scientific">Citrus x changshan-huyou</name>
    <dbReference type="NCBI Taxonomy" id="2935761"/>
    <lineage>
        <taxon>Eukaryota</taxon>
        <taxon>Viridiplantae</taxon>
        <taxon>Streptophyta</taxon>
        <taxon>Embryophyta</taxon>
        <taxon>Tracheophyta</taxon>
        <taxon>Spermatophyta</taxon>
        <taxon>Magnoliopsida</taxon>
        <taxon>eudicotyledons</taxon>
        <taxon>Gunneridae</taxon>
        <taxon>Pentapetalae</taxon>
        <taxon>rosids</taxon>
        <taxon>malvids</taxon>
        <taxon>Sapindales</taxon>
        <taxon>Rutaceae</taxon>
        <taxon>Aurantioideae</taxon>
        <taxon>Citrus</taxon>
    </lineage>
</organism>
<dbReference type="AlphaFoldDB" id="A0AAP0MY44"/>